<evidence type="ECO:0008006" key="11">
    <source>
        <dbReference type="Google" id="ProtNLM"/>
    </source>
</evidence>
<keyword evidence="2 7" id="KW-0812">Transmembrane</keyword>
<feature type="domain" description="ABC transporter" evidence="8">
    <location>
        <begin position="334"/>
        <end position="545"/>
    </location>
</feature>
<comment type="subcellular location">
    <subcellularLocation>
        <location evidence="1">Membrane</location>
        <topology evidence="1">Multi-pass membrane protein</topology>
    </subcellularLocation>
</comment>
<dbReference type="InterPro" id="IPR003593">
    <property type="entry name" value="AAA+_ATPase"/>
</dbReference>
<dbReference type="SMART" id="SM00382">
    <property type="entry name" value="AAA"/>
    <property type="match status" value="1"/>
</dbReference>
<feature type="transmembrane region" description="Helical" evidence="7">
    <location>
        <begin position="272"/>
        <end position="291"/>
    </location>
</feature>
<feature type="transmembrane region" description="Helical" evidence="7">
    <location>
        <begin position="53"/>
        <end position="72"/>
    </location>
</feature>
<dbReference type="CDD" id="cd03228">
    <property type="entry name" value="ABCC_MRP_Like"/>
    <property type="match status" value="1"/>
</dbReference>
<protein>
    <recommendedName>
        <fullName evidence="11">ABC transporter domain-containing protein</fullName>
    </recommendedName>
</protein>
<accession>A0A6C0IDX3</accession>
<dbReference type="InterPro" id="IPR027417">
    <property type="entry name" value="P-loop_NTPase"/>
</dbReference>
<feature type="transmembrane region" description="Helical" evidence="7">
    <location>
        <begin position="156"/>
        <end position="176"/>
    </location>
</feature>
<keyword evidence="5 7" id="KW-1133">Transmembrane helix</keyword>
<feature type="domain" description="ABC transmembrane type-1" evidence="9">
    <location>
        <begin position="20"/>
        <end position="265"/>
    </location>
</feature>
<dbReference type="PANTHER" id="PTHR24221">
    <property type="entry name" value="ATP-BINDING CASSETTE SUB-FAMILY B"/>
    <property type="match status" value="1"/>
</dbReference>
<evidence type="ECO:0000256" key="7">
    <source>
        <dbReference type="SAM" id="Phobius"/>
    </source>
</evidence>
<feature type="transmembrane region" description="Helical" evidence="7">
    <location>
        <begin position="132"/>
        <end position="149"/>
    </location>
</feature>
<dbReference type="InterPro" id="IPR011527">
    <property type="entry name" value="ABC1_TM_dom"/>
</dbReference>
<keyword evidence="6 7" id="KW-0472">Membrane</keyword>
<dbReference type="EMBL" id="MN740156">
    <property type="protein sequence ID" value="QHT90626.1"/>
    <property type="molecule type" value="Genomic_DNA"/>
</dbReference>
<evidence type="ECO:0000256" key="2">
    <source>
        <dbReference type="ARBA" id="ARBA00022692"/>
    </source>
</evidence>
<evidence type="ECO:0000256" key="5">
    <source>
        <dbReference type="ARBA" id="ARBA00022989"/>
    </source>
</evidence>
<dbReference type="GO" id="GO:0005524">
    <property type="term" value="F:ATP binding"/>
    <property type="evidence" value="ECO:0007669"/>
    <property type="project" value="UniProtKB-KW"/>
</dbReference>
<dbReference type="AlphaFoldDB" id="A0A6C0IDX3"/>
<dbReference type="Gene3D" id="1.20.1560.10">
    <property type="entry name" value="ABC transporter type 1, transmembrane domain"/>
    <property type="match status" value="1"/>
</dbReference>
<dbReference type="PANTHER" id="PTHR24221:SF654">
    <property type="entry name" value="ATP-BINDING CASSETTE SUB-FAMILY B MEMBER 6"/>
    <property type="match status" value="1"/>
</dbReference>
<dbReference type="InterPro" id="IPR036640">
    <property type="entry name" value="ABC1_TM_sf"/>
</dbReference>
<proteinExistence type="predicted"/>
<evidence type="ECO:0000256" key="6">
    <source>
        <dbReference type="ARBA" id="ARBA00023136"/>
    </source>
</evidence>
<feature type="transmembrane region" description="Helical" evidence="7">
    <location>
        <begin position="20"/>
        <end position="41"/>
    </location>
</feature>
<dbReference type="GO" id="GO:0140359">
    <property type="term" value="F:ABC-type transporter activity"/>
    <property type="evidence" value="ECO:0007669"/>
    <property type="project" value="InterPro"/>
</dbReference>
<organism evidence="10">
    <name type="scientific">viral metagenome</name>
    <dbReference type="NCBI Taxonomy" id="1070528"/>
    <lineage>
        <taxon>unclassified sequences</taxon>
        <taxon>metagenomes</taxon>
        <taxon>organismal metagenomes</taxon>
    </lineage>
</organism>
<name>A0A6C0IDX3_9ZZZZ</name>
<dbReference type="Pfam" id="PF00664">
    <property type="entry name" value="ABC_membrane"/>
    <property type="match status" value="1"/>
</dbReference>
<dbReference type="InterPro" id="IPR039421">
    <property type="entry name" value="Type_1_exporter"/>
</dbReference>
<dbReference type="SUPFAM" id="SSF90123">
    <property type="entry name" value="ABC transporter transmembrane region"/>
    <property type="match status" value="1"/>
</dbReference>
<dbReference type="PROSITE" id="PS50929">
    <property type="entry name" value="ABC_TM1F"/>
    <property type="match status" value="1"/>
</dbReference>
<evidence type="ECO:0000259" key="8">
    <source>
        <dbReference type="PROSITE" id="PS50893"/>
    </source>
</evidence>
<evidence type="ECO:0000256" key="4">
    <source>
        <dbReference type="ARBA" id="ARBA00022840"/>
    </source>
</evidence>
<feature type="transmembrane region" description="Helical" evidence="7">
    <location>
        <begin position="240"/>
        <end position="260"/>
    </location>
</feature>
<dbReference type="SUPFAM" id="SSF52540">
    <property type="entry name" value="P-loop containing nucleoside triphosphate hydrolases"/>
    <property type="match status" value="1"/>
</dbReference>
<keyword evidence="3" id="KW-0547">Nucleotide-binding</keyword>
<evidence type="ECO:0000256" key="3">
    <source>
        <dbReference type="ARBA" id="ARBA00022741"/>
    </source>
</evidence>
<dbReference type="PROSITE" id="PS50893">
    <property type="entry name" value="ABC_TRANSPORTER_2"/>
    <property type="match status" value="1"/>
</dbReference>
<evidence type="ECO:0000259" key="9">
    <source>
        <dbReference type="PROSITE" id="PS50929"/>
    </source>
</evidence>
<evidence type="ECO:0000256" key="1">
    <source>
        <dbReference type="ARBA" id="ARBA00004141"/>
    </source>
</evidence>
<dbReference type="GO" id="GO:0016020">
    <property type="term" value="C:membrane"/>
    <property type="evidence" value="ECO:0007669"/>
    <property type="project" value="UniProtKB-SubCell"/>
</dbReference>
<sequence length="545" mass="62875">MNLFQRFYEQHRGIVSGHVALTLITFPLEMLLLSYISGMIFQKIKDKKYKAFYIVLVGFFLAFLWIQFLHFAQDYMSSLIIPRLDTFTRTELLDAMLNHRFEEDELKVGELMHRISKTPGHLYKHYSNTVNYLIPLVFSAIFFAGYVFWIHWKMGLLVALSFLILYIAYFTVFFYLTRDAGARLDMEHGLMDSYEDTMANWESIRMAQTRQDEKDRMVQQSQDFETKQQNDIHKVNTLKIVSIIVFNLVMILLLAYGIYLSSQQKAFPYWKLIILITAIFLMSKTATNLLVKTSDSIYHAGSVDQFQQFLSRFTKGNVASPRSTSMPMSAHPVLALENVSYTYPGASQPILRDISIHIPFPSSILILGSIGSGKSTLVKMLLGFYPPTTGSLTIDGIPLDHYDPSDLLHHITYMNQSVLLFHRTLLENIFYGVPTDQEALEQVRDVIPPRIMDHLEEKAGKQGQRLSGGERQIILLLRTYFKPHPVVLLDEPTANLDPESKHRAQQIIQRMMQKKTVICITHDPEMMTIFPRVYQLTEGVLVEKK</sequence>
<dbReference type="InterPro" id="IPR003439">
    <property type="entry name" value="ABC_transporter-like_ATP-bd"/>
</dbReference>
<dbReference type="Gene3D" id="3.40.50.300">
    <property type="entry name" value="P-loop containing nucleotide triphosphate hydrolases"/>
    <property type="match status" value="1"/>
</dbReference>
<evidence type="ECO:0000313" key="10">
    <source>
        <dbReference type="EMBL" id="QHT90626.1"/>
    </source>
</evidence>
<dbReference type="GO" id="GO:0034040">
    <property type="term" value="F:ATPase-coupled lipid transmembrane transporter activity"/>
    <property type="evidence" value="ECO:0007669"/>
    <property type="project" value="TreeGrafter"/>
</dbReference>
<reference evidence="10" key="1">
    <citation type="journal article" date="2020" name="Nature">
        <title>Giant virus diversity and host interactions through global metagenomics.</title>
        <authorList>
            <person name="Schulz F."/>
            <person name="Roux S."/>
            <person name="Paez-Espino D."/>
            <person name="Jungbluth S."/>
            <person name="Walsh D.A."/>
            <person name="Denef V.J."/>
            <person name="McMahon K.D."/>
            <person name="Konstantinidis K.T."/>
            <person name="Eloe-Fadrosh E.A."/>
            <person name="Kyrpides N.C."/>
            <person name="Woyke T."/>
        </authorList>
    </citation>
    <scope>NUCLEOTIDE SEQUENCE</scope>
    <source>
        <strain evidence="10">GVMAG-M-3300023184-71</strain>
    </source>
</reference>
<keyword evidence="4" id="KW-0067">ATP-binding</keyword>
<dbReference type="GO" id="GO:0016887">
    <property type="term" value="F:ATP hydrolysis activity"/>
    <property type="evidence" value="ECO:0007669"/>
    <property type="project" value="InterPro"/>
</dbReference>
<dbReference type="Pfam" id="PF00005">
    <property type="entry name" value="ABC_tran"/>
    <property type="match status" value="1"/>
</dbReference>